<evidence type="ECO:0000256" key="1">
    <source>
        <dbReference type="SAM" id="MobiDB-lite"/>
    </source>
</evidence>
<feature type="region of interest" description="Disordered" evidence="1">
    <location>
        <begin position="1"/>
        <end position="27"/>
    </location>
</feature>
<evidence type="ECO:0000313" key="3">
    <source>
        <dbReference type="Proteomes" id="UP001590951"/>
    </source>
</evidence>
<reference evidence="2 3" key="1">
    <citation type="submission" date="2024-09" db="EMBL/GenBank/DDBJ databases">
        <title>Rethinking Asexuality: The Enigmatic Case of Functional Sexual Genes in Lepraria (Stereocaulaceae).</title>
        <authorList>
            <person name="Doellman M."/>
            <person name="Sun Y."/>
            <person name="Barcenas-Pena A."/>
            <person name="Lumbsch H.T."/>
            <person name="Grewe F."/>
        </authorList>
    </citation>
    <scope>NUCLEOTIDE SEQUENCE [LARGE SCALE GENOMIC DNA]</scope>
    <source>
        <strain evidence="2 3">Grewe 0041</strain>
    </source>
</reference>
<evidence type="ECO:0000313" key="2">
    <source>
        <dbReference type="EMBL" id="KAL2053784.1"/>
    </source>
</evidence>
<dbReference type="Proteomes" id="UP001590951">
    <property type="component" value="Unassembled WGS sequence"/>
</dbReference>
<organism evidence="2 3">
    <name type="scientific">Lepraria finkii</name>
    <dbReference type="NCBI Taxonomy" id="1340010"/>
    <lineage>
        <taxon>Eukaryota</taxon>
        <taxon>Fungi</taxon>
        <taxon>Dikarya</taxon>
        <taxon>Ascomycota</taxon>
        <taxon>Pezizomycotina</taxon>
        <taxon>Lecanoromycetes</taxon>
        <taxon>OSLEUM clade</taxon>
        <taxon>Lecanoromycetidae</taxon>
        <taxon>Lecanorales</taxon>
        <taxon>Lecanorineae</taxon>
        <taxon>Stereocaulaceae</taxon>
        <taxon>Lepraria</taxon>
    </lineage>
</organism>
<feature type="compositionally biased region" description="Polar residues" evidence="1">
    <location>
        <begin position="15"/>
        <end position="25"/>
    </location>
</feature>
<accession>A0ABR4B7G1</accession>
<protein>
    <submittedName>
        <fullName evidence="2">Uncharacterized protein</fullName>
    </submittedName>
</protein>
<name>A0ABR4B7G1_9LECA</name>
<keyword evidence="3" id="KW-1185">Reference proteome</keyword>
<sequence length="56" mass="6200">MTTSEPVNVGLGLSDYSTDATTPYNSPELPYPPLIDLHLPSPLKTRRSPLRIHPQD</sequence>
<dbReference type="EMBL" id="JBHFEH010000019">
    <property type="protein sequence ID" value="KAL2053784.1"/>
    <property type="molecule type" value="Genomic_DNA"/>
</dbReference>
<comment type="caution">
    <text evidence="2">The sequence shown here is derived from an EMBL/GenBank/DDBJ whole genome shotgun (WGS) entry which is preliminary data.</text>
</comment>
<proteinExistence type="predicted"/>
<gene>
    <name evidence="2" type="ORF">ABVK25_006089</name>
</gene>